<dbReference type="PANTHER" id="PTHR35561">
    <property type="entry name" value="RNA 2',3'-CYCLIC PHOSPHODIESTERASE"/>
    <property type="match status" value="1"/>
</dbReference>
<dbReference type="EMBL" id="POUT01000014">
    <property type="protein sequence ID" value="PNG05843.1"/>
    <property type="molecule type" value="Genomic_DNA"/>
</dbReference>
<dbReference type="HAMAP" id="MF_01940">
    <property type="entry name" value="RNA_CPDase"/>
    <property type="match status" value="1"/>
</dbReference>
<name>A0A2N8STQ3_STUST</name>
<dbReference type="Pfam" id="PF13563">
    <property type="entry name" value="2_5_RNA_ligase2"/>
    <property type="match status" value="1"/>
</dbReference>
<organism evidence="3 4">
    <name type="scientific">Stutzerimonas stutzeri</name>
    <name type="common">Pseudomonas stutzeri</name>
    <dbReference type="NCBI Taxonomy" id="316"/>
    <lineage>
        <taxon>Bacteria</taxon>
        <taxon>Pseudomonadati</taxon>
        <taxon>Pseudomonadota</taxon>
        <taxon>Gammaproteobacteria</taxon>
        <taxon>Pseudomonadales</taxon>
        <taxon>Pseudomonadaceae</taxon>
        <taxon>Stutzerimonas</taxon>
    </lineage>
</organism>
<accession>A0A2N8STQ3</accession>
<keyword evidence="1 2" id="KW-0378">Hydrolase</keyword>
<comment type="similarity">
    <text evidence="2">Belongs to the 2H phosphoesterase superfamily. ThpR family.</text>
</comment>
<dbReference type="AlphaFoldDB" id="A0A2N8STQ3"/>
<dbReference type="GO" id="GO:0008664">
    <property type="term" value="F:RNA 2',3'-cyclic 3'-phosphodiesterase activity"/>
    <property type="evidence" value="ECO:0007669"/>
    <property type="project" value="UniProtKB-EC"/>
</dbReference>
<gene>
    <name evidence="3" type="ORF">CXK94_19290</name>
</gene>
<dbReference type="Proteomes" id="UP000236023">
    <property type="component" value="Unassembled WGS sequence"/>
</dbReference>
<feature type="short sequence motif" description="HXTX 2" evidence="2">
    <location>
        <begin position="123"/>
        <end position="126"/>
    </location>
</feature>
<evidence type="ECO:0000256" key="1">
    <source>
        <dbReference type="ARBA" id="ARBA00022801"/>
    </source>
</evidence>
<dbReference type="RefSeq" id="WP_102895521.1">
    <property type="nucleotide sequence ID" value="NZ_JAMOHU010000024.1"/>
</dbReference>
<comment type="caution">
    <text evidence="3">The sequence shown here is derived from an EMBL/GenBank/DDBJ whole genome shotgun (WGS) entry which is preliminary data.</text>
</comment>
<dbReference type="SUPFAM" id="SSF55144">
    <property type="entry name" value="LigT-like"/>
    <property type="match status" value="1"/>
</dbReference>
<sequence>MSEPTLRLFFALPCPVEQAAAICAWRDERELEGRPVPRANLHLTLAFLGAQPVDHLQALLELGATVQAPAFQLNLDRLATLGKGFVCLQPSATPLALEYLVAALNERLAALGVVLDSRPFLPHLTLTRQARGRPHGPAPTFGWRAEHFVLYQSQNTPDGVRYLEQGRWPLLAAS</sequence>
<dbReference type="InterPro" id="IPR009097">
    <property type="entry name" value="Cyclic_Pdiesterase"/>
</dbReference>
<dbReference type="InterPro" id="IPR004175">
    <property type="entry name" value="RNA_CPDase"/>
</dbReference>
<comment type="function">
    <text evidence="2">Hydrolyzes RNA 2',3'-cyclic phosphodiester to an RNA 2'-phosphomonoester.</text>
</comment>
<feature type="active site" description="Proton acceptor" evidence="2">
    <location>
        <position position="123"/>
    </location>
</feature>
<evidence type="ECO:0000313" key="3">
    <source>
        <dbReference type="EMBL" id="PNG05843.1"/>
    </source>
</evidence>
<dbReference type="GO" id="GO:0004113">
    <property type="term" value="F:2',3'-cyclic-nucleotide 3'-phosphodiesterase activity"/>
    <property type="evidence" value="ECO:0007669"/>
    <property type="project" value="InterPro"/>
</dbReference>
<comment type="catalytic activity">
    <reaction evidence="2">
        <text>a 3'-end 2',3'-cyclophospho-ribonucleotide-RNA + H2O = a 3'-end 2'-phospho-ribonucleotide-RNA + H(+)</text>
        <dbReference type="Rhea" id="RHEA:11828"/>
        <dbReference type="Rhea" id="RHEA-COMP:10464"/>
        <dbReference type="Rhea" id="RHEA-COMP:17353"/>
        <dbReference type="ChEBI" id="CHEBI:15377"/>
        <dbReference type="ChEBI" id="CHEBI:15378"/>
        <dbReference type="ChEBI" id="CHEBI:83064"/>
        <dbReference type="ChEBI" id="CHEBI:173113"/>
        <dbReference type="EC" id="3.1.4.58"/>
    </reaction>
</comment>
<dbReference type="Gene3D" id="3.90.1140.10">
    <property type="entry name" value="Cyclic phosphodiesterase"/>
    <property type="match status" value="1"/>
</dbReference>
<protein>
    <recommendedName>
        <fullName evidence="2">RNA 2',3'-cyclic phosphodiesterase</fullName>
        <shortName evidence="2">RNA 2',3'-CPDase</shortName>
        <ecNumber evidence="2">3.1.4.58</ecNumber>
    </recommendedName>
</protein>
<reference evidence="3 4" key="1">
    <citation type="submission" date="2018-01" db="EMBL/GenBank/DDBJ databases">
        <title>Denitrification phenotypes of diverse strains of Pseudomonas stutzeri.</title>
        <authorList>
            <person name="Milligan D.A."/>
            <person name="Bergaust L."/>
            <person name="Bakken L.R."/>
            <person name="Frostegard A."/>
        </authorList>
    </citation>
    <scope>NUCLEOTIDE SEQUENCE [LARGE SCALE GENOMIC DNA]</scope>
    <source>
        <strain evidence="3 4">24a75</strain>
    </source>
</reference>
<dbReference type="PANTHER" id="PTHR35561:SF1">
    <property type="entry name" value="RNA 2',3'-CYCLIC PHOSPHODIESTERASE"/>
    <property type="match status" value="1"/>
</dbReference>
<dbReference type="EC" id="3.1.4.58" evidence="2"/>
<dbReference type="NCBIfam" id="TIGR02258">
    <property type="entry name" value="2_5_ligase"/>
    <property type="match status" value="1"/>
</dbReference>
<evidence type="ECO:0000256" key="2">
    <source>
        <dbReference type="HAMAP-Rule" id="MF_01940"/>
    </source>
</evidence>
<evidence type="ECO:0000313" key="4">
    <source>
        <dbReference type="Proteomes" id="UP000236023"/>
    </source>
</evidence>
<feature type="short sequence motif" description="HXTX 1" evidence="2">
    <location>
        <begin position="42"/>
        <end position="45"/>
    </location>
</feature>
<proteinExistence type="inferred from homology"/>
<feature type="active site" description="Proton donor" evidence="2">
    <location>
        <position position="42"/>
    </location>
</feature>